<dbReference type="PROSITE" id="PS52016">
    <property type="entry name" value="TONB_DEPENDENT_REC_3"/>
    <property type="match status" value="1"/>
</dbReference>
<evidence type="ECO:0000256" key="2">
    <source>
        <dbReference type="ARBA" id="ARBA00022448"/>
    </source>
</evidence>
<keyword evidence="5 7" id="KW-0472">Membrane</keyword>
<evidence type="ECO:0000313" key="11">
    <source>
        <dbReference type="EMBL" id="KRT17901.1"/>
    </source>
</evidence>
<evidence type="ECO:0000256" key="4">
    <source>
        <dbReference type="ARBA" id="ARBA00022692"/>
    </source>
</evidence>
<dbReference type="Proteomes" id="UP000051950">
    <property type="component" value="Unassembled WGS sequence"/>
</dbReference>
<feature type="domain" description="TonB-dependent receptor plug" evidence="10">
    <location>
        <begin position="119"/>
        <end position="252"/>
    </location>
</feature>
<dbReference type="Gene3D" id="2.60.40.1120">
    <property type="entry name" value="Carboxypeptidase-like, regulatory domain"/>
    <property type="match status" value="1"/>
</dbReference>
<feature type="region of interest" description="Disordered" evidence="8">
    <location>
        <begin position="194"/>
        <end position="223"/>
    </location>
</feature>
<dbReference type="InterPro" id="IPR023997">
    <property type="entry name" value="TonB-dep_OMP_SusC/RagA_CS"/>
</dbReference>
<dbReference type="RefSeq" id="WP_057930531.1">
    <property type="nucleotide sequence ID" value="NZ_LMZQ01000001.1"/>
</dbReference>
<keyword evidence="12" id="KW-1185">Reference proteome</keyword>
<accession>A0A0T5VVR0</accession>
<evidence type="ECO:0000256" key="6">
    <source>
        <dbReference type="ARBA" id="ARBA00023237"/>
    </source>
</evidence>
<comment type="caution">
    <text evidence="11">The sequence shown here is derived from an EMBL/GenBank/DDBJ whole genome shotgun (WGS) entry which is preliminary data.</text>
</comment>
<keyword evidence="3 7" id="KW-1134">Transmembrane beta strand</keyword>
<dbReference type="NCBIfam" id="TIGR04057">
    <property type="entry name" value="SusC_RagA_signa"/>
    <property type="match status" value="1"/>
</dbReference>
<dbReference type="InterPro" id="IPR012910">
    <property type="entry name" value="Plug_dom"/>
</dbReference>
<dbReference type="InterPro" id="IPR023996">
    <property type="entry name" value="TonB-dep_OMP_SusC/RagA"/>
</dbReference>
<feature type="chain" id="PRO_5006665783" evidence="9">
    <location>
        <begin position="24"/>
        <end position="1067"/>
    </location>
</feature>
<dbReference type="InterPro" id="IPR008969">
    <property type="entry name" value="CarboxyPept-like_regulatory"/>
</dbReference>
<feature type="signal peptide" evidence="9">
    <location>
        <begin position="1"/>
        <end position="23"/>
    </location>
</feature>
<evidence type="ECO:0000256" key="1">
    <source>
        <dbReference type="ARBA" id="ARBA00004571"/>
    </source>
</evidence>
<evidence type="ECO:0000313" key="12">
    <source>
        <dbReference type="Proteomes" id="UP000051950"/>
    </source>
</evidence>
<evidence type="ECO:0000256" key="7">
    <source>
        <dbReference type="PROSITE-ProRule" id="PRU01360"/>
    </source>
</evidence>
<evidence type="ECO:0000259" key="10">
    <source>
        <dbReference type="Pfam" id="PF07715"/>
    </source>
</evidence>
<evidence type="ECO:0000256" key="3">
    <source>
        <dbReference type="ARBA" id="ARBA00022452"/>
    </source>
</evidence>
<dbReference type="NCBIfam" id="TIGR04056">
    <property type="entry name" value="OMP_RagA_SusC"/>
    <property type="match status" value="1"/>
</dbReference>
<dbReference type="Gene3D" id="2.170.130.10">
    <property type="entry name" value="TonB-dependent receptor, plug domain"/>
    <property type="match status" value="1"/>
</dbReference>
<protein>
    <submittedName>
        <fullName evidence="11">SusC/RagA family TonB-linked outer membrane protein</fullName>
    </submittedName>
</protein>
<evidence type="ECO:0000256" key="8">
    <source>
        <dbReference type="SAM" id="MobiDB-lite"/>
    </source>
</evidence>
<organism evidence="11 12">
    <name type="scientific">Pedobacter ginsenosidimutans</name>
    <dbReference type="NCBI Taxonomy" id="687842"/>
    <lineage>
        <taxon>Bacteria</taxon>
        <taxon>Pseudomonadati</taxon>
        <taxon>Bacteroidota</taxon>
        <taxon>Sphingobacteriia</taxon>
        <taxon>Sphingobacteriales</taxon>
        <taxon>Sphingobacteriaceae</taxon>
        <taxon>Pedobacter</taxon>
    </lineage>
</organism>
<sequence length="1067" mass="115137">MSTTLRIVILFVMCMGFLTRVSAQNASRVITGTVYDEKGTTLPGVGVMVKGTAVATSTNIDGKYTITVPASGTVLVYSFIGSTSQEIVIGTKKQIDVNLKSASTALSDVVVIGYGTQKRQDVNGSVSSVLAKDIANIPQPSLDQLIQGKAAGVTITQNSGGPGSATSVRIRGITSFGGSEPLYVIDGVPILGDATNKSGNGRSPQLTRTGGGQEETGVSPLSRINPNDIESIDILKDASATAIYGSRGANGVVIVTTKRGKNGSAKISYDGYYGFQEQGKFLDMMDLKQFANLQNALADKFGLQRRIEFADPSILGHGTDWQDAIFQTAPQQNHQLSFSGGKDGVDYYVSGGYLKQEGTIIGSDFKRYSFRTNVNGQVKDWLKIGSTIGAARTNQNIGLGSNTGIVYNALSSAPDNPIYNADGSFAGPTLDAGGLAQGTVNPVAQALSLTNTLLSNNINGSAYADLKIFKDLSLRSELNGDFNWSEAQTFKPTYQWGAFSNQTARLDQYNSNSTYWGWKEYLNYAHTFGTKHNLTALAGYEVWQATWGGVSNKIENFASGNTIQTLGFGDQTTALIDQNKGSQVMESLLARAIYTYNNRYSITASIRSDKSSKFAEGHKVGYFPAAAISWRLSEESFMESTKSVVDNIKIRLNYGETGNQNIPNYLYGSSIKAVATGLGTGFVTNNVANLDLTWESAIQKGAGVDFSLFKGRIDASFDYYIKNSKNFLFQKPLPAFLLGGPAEYSDVAAIKSPYYNAGQIENKGFEFSINTKNIVNDNFKWNTTLIFSKYKNNVVSLNGSPALIGSINSSFISLPVTKTTEGGPVGEFFGYKVKGVIKNTADLQYIASHPQNVTGGTSPAVITNDPSIANSIYLGDLMYEDTNGDGKVDANDQVALGNPNPDFTYSITNNFTYKNFDLSIFLNGSYGGKILNALKYQIAGLSGLYTNQLASSSNFWSPGNPNSDIPAPKGGIANNNLVMSDRFLESASFLRVQNIRLGYTFPEKWIKHAKLSRLNVFASGQNLYVFTKYSGLDPEIGSLNQNPIYTNIDMGRYPIPRTITFGLNAQF</sequence>
<comment type="subcellular location">
    <subcellularLocation>
        <location evidence="1 7">Cell outer membrane</location>
        <topology evidence="1 7">Multi-pass membrane protein</topology>
    </subcellularLocation>
</comment>
<feature type="compositionally biased region" description="Polar residues" evidence="8">
    <location>
        <begin position="195"/>
        <end position="208"/>
    </location>
</feature>
<dbReference type="AlphaFoldDB" id="A0A0T5VVR0"/>
<dbReference type="OrthoDB" id="9768177at2"/>
<dbReference type="EMBL" id="LMZQ01000001">
    <property type="protein sequence ID" value="KRT17901.1"/>
    <property type="molecule type" value="Genomic_DNA"/>
</dbReference>
<dbReference type="SUPFAM" id="SSF56935">
    <property type="entry name" value="Porins"/>
    <property type="match status" value="1"/>
</dbReference>
<dbReference type="STRING" id="687842.ASU31_00990"/>
<dbReference type="Pfam" id="PF13715">
    <property type="entry name" value="CarbopepD_reg_2"/>
    <property type="match status" value="1"/>
</dbReference>
<dbReference type="SUPFAM" id="SSF49464">
    <property type="entry name" value="Carboxypeptidase regulatory domain-like"/>
    <property type="match status" value="1"/>
</dbReference>
<evidence type="ECO:0000256" key="5">
    <source>
        <dbReference type="ARBA" id="ARBA00023136"/>
    </source>
</evidence>
<name>A0A0T5VVR0_9SPHI</name>
<proteinExistence type="inferred from homology"/>
<dbReference type="InterPro" id="IPR037066">
    <property type="entry name" value="Plug_dom_sf"/>
</dbReference>
<dbReference type="Pfam" id="PF07715">
    <property type="entry name" value="Plug"/>
    <property type="match status" value="1"/>
</dbReference>
<keyword evidence="6 7" id="KW-0998">Cell outer membrane</keyword>
<dbReference type="InterPro" id="IPR036942">
    <property type="entry name" value="Beta-barrel_TonB_sf"/>
</dbReference>
<keyword evidence="2 7" id="KW-0813">Transport</keyword>
<comment type="similarity">
    <text evidence="7">Belongs to the TonB-dependent receptor family.</text>
</comment>
<reference evidence="11 12" key="1">
    <citation type="submission" date="2015-11" db="EMBL/GenBank/DDBJ databases">
        <title>Sequence of Pedobacter ginsenosidimutans.</title>
        <authorList>
            <person name="Carson E."/>
            <person name="Keyser V."/>
            <person name="Newman J."/>
            <person name="Miller J."/>
        </authorList>
    </citation>
    <scope>NUCLEOTIDE SEQUENCE [LARGE SCALE GENOMIC DNA]</scope>
    <source>
        <strain evidence="11 12">KACC 14530</strain>
    </source>
</reference>
<gene>
    <name evidence="11" type="ORF">ASU31_00990</name>
</gene>
<dbReference type="Gene3D" id="2.40.170.20">
    <property type="entry name" value="TonB-dependent receptor, beta-barrel domain"/>
    <property type="match status" value="1"/>
</dbReference>
<dbReference type="InterPro" id="IPR039426">
    <property type="entry name" value="TonB-dep_rcpt-like"/>
</dbReference>
<keyword evidence="9" id="KW-0732">Signal</keyword>
<dbReference type="GO" id="GO:0009279">
    <property type="term" value="C:cell outer membrane"/>
    <property type="evidence" value="ECO:0007669"/>
    <property type="project" value="UniProtKB-SubCell"/>
</dbReference>
<keyword evidence="4 7" id="KW-0812">Transmembrane</keyword>
<evidence type="ECO:0000256" key="9">
    <source>
        <dbReference type="SAM" id="SignalP"/>
    </source>
</evidence>